<feature type="transmembrane region" description="Helical" evidence="1">
    <location>
        <begin position="183"/>
        <end position="204"/>
    </location>
</feature>
<evidence type="ECO:0000313" key="2">
    <source>
        <dbReference type="EMBL" id="GAF01776.1"/>
    </source>
</evidence>
<gene>
    <name evidence="2" type="ORF">JCM21142_392</name>
</gene>
<dbReference type="PANTHER" id="PTHR34219">
    <property type="entry name" value="IRON-REGULATED INNER MEMBRANE PROTEIN-RELATED"/>
    <property type="match status" value="1"/>
</dbReference>
<dbReference type="OrthoDB" id="111691at2"/>
<dbReference type="InterPro" id="IPR005625">
    <property type="entry name" value="PepSY-ass_TM"/>
</dbReference>
<accession>W7YBH6</accession>
<dbReference type="Proteomes" id="UP000019402">
    <property type="component" value="Unassembled WGS sequence"/>
</dbReference>
<feature type="transmembrane region" description="Helical" evidence="1">
    <location>
        <begin position="338"/>
        <end position="357"/>
    </location>
</feature>
<dbReference type="STRING" id="869213.GCA_000517085_03610"/>
<dbReference type="AlphaFoldDB" id="W7YBH6"/>
<dbReference type="Pfam" id="PF03929">
    <property type="entry name" value="PepSY_TM"/>
    <property type="match status" value="1"/>
</dbReference>
<organism evidence="2 3">
    <name type="scientific">Saccharicrinis fermentans DSM 9555 = JCM 21142</name>
    <dbReference type="NCBI Taxonomy" id="869213"/>
    <lineage>
        <taxon>Bacteria</taxon>
        <taxon>Pseudomonadati</taxon>
        <taxon>Bacteroidota</taxon>
        <taxon>Bacteroidia</taxon>
        <taxon>Marinilabiliales</taxon>
        <taxon>Marinilabiliaceae</taxon>
        <taxon>Saccharicrinis</taxon>
    </lineage>
</organism>
<protein>
    <submittedName>
        <fullName evidence="2">Putative iron-regulated membrane protein</fullName>
    </submittedName>
</protein>
<keyword evidence="1" id="KW-1133">Transmembrane helix</keyword>
<dbReference type="eggNOG" id="COG3182">
    <property type="taxonomic scope" value="Bacteria"/>
</dbReference>
<dbReference type="RefSeq" id="WP_161636208.1">
    <property type="nucleotide sequence ID" value="NZ_BAMD01000003.1"/>
</dbReference>
<keyword evidence="1" id="KW-0472">Membrane</keyword>
<sequence>MRHIHLYLGIISGIIVFIISITGALYAFKEEIESLNADYKKVQAENKNRILPSKAISIGKKLNPGIQIHAAIYREKDDALEIVYYQAEPMHYSAVYINPYSGEYIKSIDYLKSFWGLVLHGHMALWLPLNIGMPIVAIGTLIFLILLITGLILWWPRNFRIKGVFSFSRNKTKHIKTASIHKVVGFYILIPALIIALTGASWLFGSLAKLIYTSFGGQMEVKYTMLPSDITQKEKYNYPTQAIDMVYQKVKNENKNIPFLEIHPPQKDNESILVELNREPSTHWKMDYIFYDQYTLQELKPKHIYGRYEMAGLPEKIRRMNYDIHTGNILGIPGKICAFLISLFCASLPITGMIMWISRRKQKKKFIQEFDI</sequence>
<name>W7YBH6_9BACT</name>
<proteinExistence type="predicted"/>
<evidence type="ECO:0000313" key="3">
    <source>
        <dbReference type="Proteomes" id="UP000019402"/>
    </source>
</evidence>
<dbReference type="EMBL" id="BAMD01000003">
    <property type="protein sequence ID" value="GAF01776.1"/>
    <property type="molecule type" value="Genomic_DNA"/>
</dbReference>
<comment type="caution">
    <text evidence="2">The sequence shown here is derived from an EMBL/GenBank/DDBJ whole genome shotgun (WGS) entry which is preliminary data.</text>
</comment>
<evidence type="ECO:0000256" key="1">
    <source>
        <dbReference type="SAM" id="Phobius"/>
    </source>
</evidence>
<keyword evidence="1" id="KW-0812">Transmembrane</keyword>
<feature type="transmembrane region" description="Helical" evidence="1">
    <location>
        <begin position="6"/>
        <end position="28"/>
    </location>
</feature>
<reference evidence="2 3" key="1">
    <citation type="journal article" date="2014" name="Genome Announc.">
        <title>Draft Genome Sequence of Cytophaga fermentans JCM 21142T, a Facultative Anaerobe Isolated from Marine Mud.</title>
        <authorList>
            <person name="Starns D."/>
            <person name="Oshima K."/>
            <person name="Suda W."/>
            <person name="Iino T."/>
            <person name="Yuki M."/>
            <person name="Inoue J."/>
            <person name="Kitamura K."/>
            <person name="Iida T."/>
            <person name="Darby A."/>
            <person name="Hattori M."/>
            <person name="Ohkuma M."/>
        </authorList>
    </citation>
    <scope>NUCLEOTIDE SEQUENCE [LARGE SCALE GENOMIC DNA]</scope>
    <source>
        <strain evidence="2 3">JCM 21142</strain>
    </source>
</reference>
<feature type="transmembrane region" description="Helical" evidence="1">
    <location>
        <begin position="135"/>
        <end position="155"/>
    </location>
</feature>
<keyword evidence="3" id="KW-1185">Reference proteome</keyword>